<dbReference type="SUPFAM" id="SSF50151">
    <property type="entry name" value="SacY-like RNA-binding domain"/>
    <property type="match status" value="1"/>
</dbReference>
<keyword evidence="5" id="KW-0804">Transcription</keyword>
<feature type="domain" description="PRD" evidence="7">
    <location>
        <begin position="170"/>
        <end position="281"/>
    </location>
</feature>
<dbReference type="GO" id="GO:0003723">
    <property type="term" value="F:RNA binding"/>
    <property type="evidence" value="ECO:0007669"/>
    <property type="project" value="UniProtKB-KW"/>
</dbReference>
<dbReference type="InterPro" id="IPR036650">
    <property type="entry name" value="CAT_RNA-bd_dom_sf"/>
</dbReference>
<dbReference type="InterPro" id="IPR004341">
    <property type="entry name" value="CAT_RNA-bd_dom"/>
</dbReference>
<dbReference type="EMBL" id="VSSQ01022410">
    <property type="protein sequence ID" value="MPM68706.1"/>
    <property type="molecule type" value="Genomic_DNA"/>
</dbReference>
<dbReference type="SMART" id="SM01061">
    <property type="entry name" value="CAT_RBD"/>
    <property type="match status" value="1"/>
</dbReference>
<evidence type="ECO:0000256" key="1">
    <source>
        <dbReference type="ARBA" id="ARBA00022737"/>
    </source>
</evidence>
<dbReference type="PANTHER" id="PTHR30185">
    <property type="entry name" value="CRYPTIC BETA-GLUCOSIDE BGL OPERON ANTITERMINATOR"/>
    <property type="match status" value="1"/>
</dbReference>
<sequence length="281" mass="32352">MKIIKILNNNVIYGRDRDGYAIVMGKGIGFNGKAGQKLQSEQIEKIIRMDSDETTSSFVKDLERIPHEFFELSNSIVDYATTALDTKLNGNVYITLTDHISFAIERQQKGLLITNPMLYEIKHYYPAEFQVGLHATEMVQRRFGVDLGENEAAFIAMHIVCARYNSDMTEMMDTTHLVTEIIDLVEQHFGIRLKATSHAYQRFVTHLRFLAGRVVADGQWESEDAMEEDFVQAVKKSFPKEYQCSQLVGDYIEQTYGHKMSNMELTYLTVHLRNMRKGQQQ</sequence>
<evidence type="ECO:0000313" key="8">
    <source>
        <dbReference type="EMBL" id="MPM68706.1"/>
    </source>
</evidence>
<dbReference type="SUPFAM" id="SSF63520">
    <property type="entry name" value="PTS-regulatory domain, PRD"/>
    <property type="match status" value="2"/>
</dbReference>
<dbReference type="Gene3D" id="1.10.1790.10">
    <property type="entry name" value="PRD domain"/>
    <property type="match status" value="2"/>
</dbReference>
<gene>
    <name evidence="8" type="primary">licT_7</name>
    <name evidence="8" type="ORF">SDC9_115640</name>
</gene>
<name>A0A645BTK9_9ZZZZ</name>
<dbReference type="AlphaFoldDB" id="A0A645BTK9"/>
<dbReference type="InterPro" id="IPR036634">
    <property type="entry name" value="PRD_sf"/>
</dbReference>
<protein>
    <submittedName>
        <fullName evidence="8">Transcription antiterminator LicT</fullName>
    </submittedName>
</protein>
<dbReference type="PROSITE" id="PS00654">
    <property type="entry name" value="PRD_1"/>
    <property type="match status" value="1"/>
</dbReference>
<keyword evidence="4" id="KW-0010">Activator</keyword>
<evidence type="ECO:0000256" key="4">
    <source>
        <dbReference type="ARBA" id="ARBA00023159"/>
    </source>
</evidence>
<evidence type="ECO:0000259" key="7">
    <source>
        <dbReference type="PROSITE" id="PS51372"/>
    </source>
</evidence>
<organism evidence="8">
    <name type="scientific">bioreactor metagenome</name>
    <dbReference type="NCBI Taxonomy" id="1076179"/>
    <lineage>
        <taxon>unclassified sequences</taxon>
        <taxon>metagenomes</taxon>
        <taxon>ecological metagenomes</taxon>
    </lineage>
</organism>
<comment type="caution">
    <text evidence="8">The sequence shown here is derived from an EMBL/GenBank/DDBJ whole genome shotgun (WGS) entry which is preliminary data.</text>
</comment>
<reference evidence="8" key="1">
    <citation type="submission" date="2019-08" db="EMBL/GenBank/DDBJ databases">
        <authorList>
            <person name="Kucharzyk K."/>
            <person name="Murdoch R.W."/>
            <person name="Higgins S."/>
            <person name="Loffler F."/>
        </authorList>
    </citation>
    <scope>NUCLEOTIDE SEQUENCE</scope>
</reference>
<evidence type="ECO:0000256" key="6">
    <source>
        <dbReference type="ARBA" id="ARBA00038510"/>
    </source>
</evidence>
<dbReference type="InterPro" id="IPR001550">
    <property type="entry name" value="Transcrpt_antitermin_CS"/>
</dbReference>
<comment type="similarity">
    <text evidence="6">Belongs to the transcriptional antiterminator BglG family.</text>
</comment>
<evidence type="ECO:0000256" key="2">
    <source>
        <dbReference type="ARBA" id="ARBA00022884"/>
    </source>
</evidence>
<dbReference type="PROSITE" id="PS51372">
    <property type="entry name" value="PRD_2"/>
    <property type="match status" value="2"/>
</dbReference>
<evidence type="ECO:0000256" key="3">
    <source>
        <dbReference type="ARBA" id="ARBA00023015"/>
    </source>
</evidence>
<feature type="domain" description="PRD" evidence="7">
    <location>
        <begin position="64"/>
        <end position="169"/>
    </location>
</feature>
<dbReference type="Pfam" id="PF03123">
    <property type="entry name" value="CAT_RBD"/>
    <property type="match status" value="1"/>
</dbReference>
<dbReference type="InterPro" id="IPR050661">
    <property type="entry name" value="BglG_antiterminators"/>
</dbReference>
<accession>A0A645BTK9</accession>
<keyword evidence="1" id="KW-0677">Repeat</keyword>
<keyword evidence="2" id="KW-0694">RNA-binding</keyword>
<dbReference type="NCBIfam" id="NF046042">
    <property type="entry name" value="LicT"/>
    <property type="match status" value="1"/>
</dbReference>
<evidence type="ECO:0000256" key="5">
    <source>
        <dbReference type="ARBA" id="ARBA00023163"/>
    </source>
</evidence>
<keyword evidence="3" id="KW-0805">Transcription regulation</keyword>
<proteinExistence type="inferred from homology"/>
<dbReference type="InterPro" id="IPR011608">
    <property type="entry name" value="PRD"/>
</dbReference>
<dbReference type="Pfam" id="PF00874">
    <property type="entry name" value="PRD"/>
    <property type="match status" value="2"/>
</dbReference>
<dbReference type="PANTHER" id="PTHR30185:SF15">
    <property type="entry name" value="CRYPTIC BETA-GLUCOSIDE BGL OPERON ANTITERMINATOR"/>
    <property type="match status" value="1"/>
</dbReference>
<dbReference type="GO" id="GO:0045893">
    <property type="term" value="P:positive regulation of DNA-templated transcription"/>
    <property type="evidence" value="ECO:0007669"/>
    <property type="project" value="InterPro"/>
</dbReference>
<dbReference type="Gene3D" id="2.30.24.10">
    <property type="entry name" value="CAT RNA-binding domain"/>
    <property type="match status" value="1"/>
</dbReference>